<dbReference type="EnsemblMetazoa" id="GAUT051421-RA">
    <property type="protein sequence ID" value="GAUT051421-PA"/>
    <property type="gene ID" value="GAUT051421"/>
</dbReference>
<name>A0A1A9VY53_GLOAU</name>
<proteinExistence type="predicted"/>
<dbReference type="AlphaFoldDB" id="A0A1A9VY53"/>
<evidence type="ECO:0000256" key="1">
    <source>
        <dbReference type="SAM" id="Phobius"/>
    </source>
</evidence>
<accession>A0A1A9VY53</accession>
<dbReference type="VEuPathDB" id="VectorBase:GAUT051421"/>
<dbReference type="Proteomes" id="UP000078200">
    <property type="component" value="Unassembled WGS sequence"/>
</dbReference>
<evidence type="ECO:0000313" key="2">
    <source>
        <dbReference type="EnsemblMetazoa" id="GAUT051421-PA"/>
    </source>
</evidence>
<protein>
    <submittedName>
        <fullName evidence="2">Uncharacterized protein</fullName>
    </submittedName>
</protein>
<feature type="transmembrane region" description="Helical" evidence="1">
    <location>
        <begin position="59"/>
        <end position="81"/>
    </location>
</feature>
<keyword evidence="1" id="KW-0472">Membrane</keyword>
<reference evidence="2" key="1">
    <citation type="submission" date="2020-05" db="UniProtKB">
        <authorList>
            <consortium name="EnsemblMetazoa"/>
        </authorList>
    </citation>
    <scope>IDENTIFICATION</scope>
    <source>
        <strain evidence="2">TTRI</strain>
    </source>
</reference>
<organism evidence="2 3">
    <name type="scientific">Glossina austeni</name>
    <name type="common">Savannah tsetse fly</name>
    <dbReference type="NCBI Taxonomy" id="7395"/>
    <lineage>
        <taxon>Eukaryota</taxon>
        <taxon>Metazoa</taxon>
        <taxon>Ecdysozoa</taxon>
        <taxon>Arthropoda</taxon>
        <taxon>Hexapoda</taxon>
        <taxon>Insecta</taxon>
        <taxon>Pterygota</taxon>
        <taxon>Neoptera</taxon>
        <taxon>Endopterygota</taxon>
        <taxon>Diptera</taxon>
        <taxon>Brachycera</taxon>
        <taxon>Muscomorpha</taxon>
        <taxon>Hippoboscoidea</taxon>
        <taxon>Glossinidae</taxon>
        <taxon>Glossina</taxon>
    </lineage>
</organism>
<keyword evidence="1" id="KW-1133">Transmembrane helix</keyword>
<evidence type="ECO:0000313" key="3">
    <source>
        <dbReference type="Proteomes" id="UP000078200"/>
    </source>
</evidence>
<sequence>MTADRLYKFRAYDNLTSLFKSVEADIIFIRALVNMNLNMPPATKLTELGGVLGGDCSKALVVVDAAVVGGGGGVVLIFISFTRTKGDFGLSQRELERARVLFTHFLTIMPTNV</sequence>
<keyword evidence="1" id="KW-0812">Transmembrane</keyword>
<keyword evidence="3" id="KW-1185">Reference proteome</keyword>